<dbReference type="RefSeq" id="WP_026610875.1">
    <property type="nucleotide sequence ID" value="NZ_OX458333.1"/>
</dbReference>
<dbReference type="InterPro" id="IPR026870">
    <property type="entry name" value="Zinc_ribbon_dom"/>
</dbReference>
<sequence>MASTKCPHCSAEILDQADTCSNCGQPAKTTPIHTLSGKLQAIGIVIIAISVVAMTAGTWWGAALLFPGAAFFVVGRVT</sequence>
<keyword evidence="1" id="KW-0472">Membrane</keyword>
<dbReference type="Pfam" id="PF13240">
    <property type="entry name" value="Zn_Ribbon_1"/>
    <property type="match status" value="1"/>
</dbReference>
<evidence type="ECO:0000313" key="4">
    <source>
        <dbReference type="Proteomes" id="UP001162030"/>
    </source>
</evidence>
<dbReference type="Proteomes" id="UP001162030">
    <property type="component" value="Chromosome"/>
</dbReference>
<evidence type="ECO:0000256" key="1">
    <source>
        <dbReference type="SAM" id="Phobius"/>
    </source>
</evidence>
<reference evidence="3 4" key="1">
    <citation type="submission" date="2023-03" db="EMBL/GenBank/DDBJ databases">
        <authorList>
            <person name="Pearce D."/>
        </authorList>
    </citation>
    <scope>NUCLEOTIDE SEQUENCE [LARGE SCALE GENOMIC DNA]</scope>
    <source>
        <strain evidence="3">Msz</strain>
    </source>
</reference>
<feature type="domain" description="Zinc-ribbon" evidence="2">
    <location>
        <begin position="5"/>
        <end position="26"/>
    </location>
</feature>
<feature type="transmembrane region" description="Helical" evidence="1">
    <location>
        <begin position="41"/>
        <end position="74"/>
    </location>
</feature>
<dbReference type="EMBL" id="OX458333">
    <property type="protein sequence ID" value="CAI8795195.1"/>
    <property type="molecule type" value="Genomic_DNA"/>
</dbReference>
<protein>
    <submittedName>
        <fullName evidence="3">Zinc ribbon protein</fullName>
    </submittedName>
</protein>
<evidence type="ECO:0000259" key="2">
    <source>
        <dbReference type="Pfam" id="PF13240"/>
    </source>
</evidence>
<name>A0ABN8X3G2_9GAMM</name>
<gene>
    <name evidence="3" type="ORF">MSZNOR_1478</name>
</gene>
<accession>A0ABN8X3G2</accession>
<keyword evidence="4" id="KW-1185">Reference proteome</keyword>
<organism evidence="3 4">
    <name type="scientific">Methylocaldum szegediense</name>
    <dbReference type="NCBI Taxonomy" id="73780"/>
    <lineage>
        <taxon>Bacteria</taxon>
        <taxon>Pseudomonadati</taxon>
        <taxon>Pseudomonadota</taxon>
        <taxon>Gammaproteobacteria</taxon>
        <taxon>Methylococcales</taxon>
        <taxon>Methylococcaceae</taxon>
        <taxon>Methylocaldum</taxon>
    </lineage>
</organism>
<keyword evidence="1" id="KW-0812">Transmembrane</keyword>
<keyword evidence="1" id="KW-1133">Transmembrane helix</keyword>
<evidence type="ECO:0000313" key="3">
    <source>
        <dbReference type="EMBL" id="CAI8795195.1"/>
    </source>
</evidence>
<proteinExistence type="predicted"/>